<protein>
    <submittedName>
        <fullName evidence="1">Asparaginase</fullName>
    </submittedName>
</protein>
<dbReference type="EMBL" id="JBBJUP010000024">
    <property type="protein sequence ID" value="MEJ8281875.1"/>
    <property type="molecule type" value="Genomic_DNA"/>
</dbReference>
<evidence type="ECO:0000313" key="2">
    <source>
        <dbReference type="Proteomes" id="UP001364211"/>
    </source>
</evidence>
<gene>
    <name evidence="1" type="ORF">WJX68_23275</name>
</gene>
<dbReference type="PANTHER" id="PTHR42110:SF1">
    <property type="entry name" value="L-ASPARAGINASE, PUTATIVE (AFU_ORTHOLOGUE AFUA_3G11890)-RELATED"/>
    <property type="match status" value="1"/>
</dbReference>
<name>A0ABU8TD62_9PSEU</name>
<sequence length="316" mass="32105">MAAPPRTGIPAHEPLVHLLRDGMVEGVHHGSVVVLAPDGTTLFAAGDPDVAFYPRSTAKPLQAAAMARLGLRPGPAGFAIAAASHSGEQAHLGAVRALLGGLGTGALGNPADLPYDQVERDAWIAAGRAPSRLAQNCSGKHAAMLRTCLLHDWPNEGYLDPGHPLQVAVRDTVEDLTGAAVARTAVDGCGAPLFAVSLRGLAGALARLATAAPDTPDGLVADGMRRHPELVGGSRRPVTALMRAVPGLLAKDGFEAVTVTALPDGTAVAVKIADGGLRALRPVVTAALARCGVHLPPGREDLRVTGPLAAAEGETA</sequence>
<dbReference type="PANTHER" id="PTHR42110">
    <property type="entry name" value="L-ASPARAGINASE, PUTATIVE (AFU_ORTHOLOGUE AFUA_3G11890)-RELATED"/>
    <property type="match status" value="1"/>
</dbReference>
<reference evidence="1 2" key="1">
    <citation type="submission" date="2024-03" db="EMBL/GenBank/DDBJ databases">
        <title>Draft genome sequence of Pseudonocardia sp. DW16-2.</title>
        <authorList>
            <person name="Duangmal K."/>
        </authorList>
    </citation>
    <scope>NUCLEOTIDE SEQUENCE [LARGE SCALE GENOMIC DNA]</scope>
    <source>
        <strain evidence="1 2">DW16-2</strain>
    </source>
</reference>
<proteinExistence type="predicted"/>
<organism evidence="1 2">
    <name type="scientific">Pseudonocardia spirodelae</name>
    <dbReference type="NCBI Taxonomy" id="3133431"/>
    <lineage>
        <taxon>Bacteria</taxon>
        <taxon>Bacillati</taxon>
        <taxon>Actinomycetota</taxon>
        <taxon>Actinomycetes</taxon>
        <taxon>Pseudonocardiales</taxon>
        <taxon>Pseudonocardiaceae</taxon>
        <taxon>Pseudonocardia</taxon>
    </lineage>
</organism>
<accession>A0ABU8TD62</accession>
<evidence type="ECO:0000313" key="1">
    <source>
        <dbReference type="EMBL" id="MEJ8281875.1"/>
    </source>
</evidence>
<dbReference type="RefSeq" id="WP_340294697.1">
    <property type="nucleotide sequence ID" value="NZ_JBBJUP010000024.1"/>
</dbReference>
<dbReference type="Proteomes" id="UP001364211">
    <property type="component" value="Unassembled WGS sequence"/>
</dbReference>
<dbReference type="InterPro" id="IPR010349">
    <property type="entry name" value="Asparaginase_II"/>
</dbReference>
<dbReference type="Pfam" id="PF06089">
    <property type="entry name" value="Asparaginase_II"/>
    <property type="match status" value="1"/>
</dbReference>
<keyword evidence="2" id="KW-1185">Reference proteome</keyword>
<comment type="caution">
    <text evidence="1">The sequence shown here is derived from an EMBL/GenBank/DDBJ whole genome shotgun (WGS) entry which is preliminary data.</text>
</comment>